<feature type="transmembrane region" description="Helical" evidence="5">
    <location>
        <begin position="343"/>
        <end position="363"/>
    </location>
</feature>
<dbReference type="GO" id="GO:0016020">
    <property type="term" value="C:membrane"/>
    <property type="evidence" value="ECO:0007669"/>
    <property type="project" value="UniProtKB-SubCell"/>
</dbReference>
<feature type="transmembrane region" description="Helical" evidence="5">
    <location>
        <begin position="273"/>
        <end position="296"/>
    </location>
</feature>
<dbReference type="Proteomes" id="UP000663929">
    <property type="component" value="Chromosome"/>
</dbReference>
<dbReference type="InterPro" id="IPR052556">
    <property type="entry name" value="PolySynth_Transporter"/>
</dbReference>
<feature type="transmembrane region" description="Helical" evidence="5">
    <location>
        <begin position="421"/>
        <end position="439"/>
    </location>
</feature>
<evidence type="ECO:0000256" key="1">
    <source>
        <dbReference type="ARBA" id="ARBA00004141"/>
    </source>
</evidence>
<dbReference type="AlphaFoldDB" id="A0A8A4TXX1"/>
<dbReference type="CDD" id="cd13128">
    <property type="entry name" value="MATE_Wzx_like"/>
    <property type="match status" value="1"/>
</dbReference>
<evidence type="ECO:0000256" key="2">
    <source>
        <dbReference type="ARBA" id="ARBA00022692"/>
    </source>
</evidence>
<reference evidence="6" key="1">
    <citation type="submission" date="2021-03" db="EMBL/GenBank/DDBJ databases">
        <title>Acanthopleuribacteraceae sp. M133.</title>
        <authorList>
            <person name="Wang G."/>
        </authorList>
    </citation>
    <scope>NUCLEOTIDE SEQUENCE</scope>
    <source>
        <strain evidence="6">M133</strain>
    </source>
</reference>
<dbReference type="PANTHER" id="PTHR43424:SF1">
    <property type="entry name" value="LOCUS PUTATIVE PROTEIN 1-RELATED"/>
    <property type="match status" value="1"/>
</dbReference>
<dbReference type="EMBL" id="CP071793">
    <property type="protein sequence ID" value="QTD54333.1"/>
    <property type="molecule type" value="Genomic_DNA"/>
</dbReference>
<feature type="transmembrane region" description="Helical" evidence="5">
    <location>
        <begin position="396"/>
        <end position="415"/>
    </location>
</feature>
<gene>
    <name evidence="6" type="ORF">J3U87_17955</name>
</gene>
<feature type="transmembrane region" description="Helical" evidence="5">
    <location>
        <begin position="38"/>
        <end position="57"/>
    </location>
</feature>
<dbReference type="InterPro" id="IPR002797">
    <property type="entry name" value="Polysacc_synth"/>
</dbReference>
<organism evidence="6 7">
    <name type="scientific">Sulfidibacter corallicola</name>
    <dbReference type="NCBI Taxonomy" id="2818388"/>
    <lineage>
        <taxon>Bacteria</taxon>
        <taxon>Pseudomonadati</taxon>
        <taxon>Acidobacteriota</taxon>
        <taxon>Holophagae</taxon>
        <taxon>Acanthopleuribacterales</taxon>
        <taxon>Acanthopleuribacteraceae</taxon>
        <taxon>Sulfidibacter</taxon>
    </lineage>
</organism>
<keyword evidence="3 5" id="KW-1133">Transmembrane helix</keyword>
<sequence>MVKSILLLHIAHLTGRLLYVFFALWYLNRYLGVEAKGVWASLFSLFGILSVFANMGFEVWLSRAVAANRITRGHAVSFLFRAKTGPWLLCLLIGAGVVALSGYPWLASAAFGAALVFDGIALAEQAVFEGKSKTDQLALMSFFKVGGFALVAGLAALIVPDPDLNLFAWCFAGILALRLLYGWRAWKLIPESVADPDPSAWKSFLTMGAYTLVTVLYFRIDQVMLVPMAGERAAGDYANAYDLVEGTLFISGAVAAVLYPRLVKADPDTRARLFDMAFSLLVVIAACGVCGMWVFGEPVGTLLAGESFAGALPLLYILAAGLPFMFANGILSRWLFSQGRERFALWSGILAALINIVGNILLIPRHGAAGAAGMTLVTEAFIFFTWVCWGRRSPELVFKWCFLSLPLALVGILFFTFDNPWLAAGATILCYLPLLIKLTHTAAVATGAK</sequence>
<keyword evidence="2 5" id="KW-0812">Transmembrane</keyword>
<accession>A0A8A4TXX1</accession>
<protein>
    <submittedName>
        <fullName evidence="6">Flippase</fullName>
    </submittedName>
</protein>
<keyword evidence="4 5" id="KW-0472">Membrane</keyword>
<feature type="transmembrane region" description="Helical" evidence="5">
    <location>
        <begin position="369"/>
        <end position="389"/>
    </location>
</feature>
<dbReference type="PANTHER" id="PTHR43424">
    <property type="entry name" value="LOCUS PUTATIVE PROTEIN 1-RELATED"/>
    <property type="match status" value="1"/>
</dbReference>
<dbReference type="Pfam" id="PF01943">
    <property type="entry name" value="Polysacc_synt"/>
    <property type="match status" value="1"/>
</dbReference>
<feature type="transmembrane region" description="Helical" evidence="5">
    <location>
        <begin position="204"/>
        <end position="220"/>
    </location>
</feature>
<feature type="transmembrane region" description="Helical" evidence="5">
    <location>
        <begin position="78"/>
        <end position="99"/>
    </location>
</feature>
<feature type="transmembrane region" description="Helical" evidence="5">
    <location>
        <begin position="137"/>
        <end position="160"/>
    </location>
</feature>
<comment type="subcellular location">
    <subcellularLocation>
        <location evidence="1">Membrane</location>
        <topology evidence="1">Multi-pass membrane protein</topology>
    </subcellularLocation>
</comment>
<evidence type="ECO:0000313" key="6">
    <source>
        <dbReference type="EMBL" id="QTD54333.1"/>
    </source>
</evidence>
<evidence type="ECO:0000256" key="3">
    <source>
        <dbReference type="ARBA" id="ARBA00022989"/>
    </source>
</evidence>
<evidence type="ECO:0000256" key="5">
    <source>
        <dbReference type="SAM" id="Phobius"/>
    </source>
</evidence>
<evidence type="ECO:0000313" key="7">
    <source>
        <dbReference type="Proteomes" id="UP000663929"/>
    </source>
</evidence>
<keyword evidence="7" id="KW-1185">Reference proteome</keyword>
<proteinExistence type="predicted"/>
<evidence type="ECO:0000256" key="4">
    <source>
        <dbReference type="ARBA" id="ARBA00023136"/>
    </source>
</evidence>
<feature type="transmembrane region" description="Helical" evidence="5">
    <location>
        <begin position="7"/>
        <end position="26"/>
    </location>
</feature>
<dbReference type="KEGG" id="scor:J3U87_17955"/>
<dbReference type="RefSeq" id="WP_237384427.1">
    <property type="nucleotide sequence ID" value="NZ_CP071793.1"/>
</dbReference>
<name>A0A8A4TXX1_SULCO</name>
<feature type="transmembrane region" description="Helical" evidence="5">
    <location>
        <begin position="166"/>
        <end position="183"/>
    </location>
</feature>
<feature type="transmembrane region" description="Helical" evidence="5">
    <location>
        <begin position="308"/>
        <end position="331"/>
    </location>
</feature>